<gene>
    <name evidence="1" type="ORF">FB45DRAFT_1004285</name>
</gene>
<proteinExistence type="predicted"/>
<evidence type="ECO:0000313" key="1">
    <source>
        <dbReference type="EMBL" id="KAJ7628807.1"/>
    </source>
</evidence>
<organism evidence="1 2">
    <name type="scientific">Roridomyces roridus</name>
    <dbReference type="NCBI Taxonomy" id="1738132"/>
    <lineage>
        <taxon>Eukaryota</taxon>
        <taxon>Fungi</taxon>
        <taxon>Dikarya</taxon>
        <taxon>Basidiomycota</taxon>
        <taxon>Agaricomycotina</taxon>
        <taxon>Agaricomycetes</taxon>
        <taxon>Agaricomycetidae</taxon>
        <taxon>Agaricales</taxon>
        <taxon>Marasmiineae</taxon>
        <taxon>Mycenaceae</taxon>
        <taxon>Roridomyces</taxon>
    </lineage>
</organism>
<comment type="caution">
    <text evidence="1">The sequence shown here is derived from an EMBL/GenBank/DDBJ whole genome shotgun (WGS) entry which is preliminary data.</text>
</comment>
<name>A0AAD7FK67_9AGAR</name>
<protein>
    <submittedName>
        <fullName evidence="1">Uncharacterized protein</fullName>
    </submittedName>
</protein>
<keyword evidence="2" id="KW-1185">Reference proteome</keyword>
<accession>A0AAD7FK67</accession>
<dbReference type="Proteomes" id="UP001221142">
    <property type="component" value="Unassembled WGS sequence"/>
</dbReference>
<reference evidence="1" key="1">
    <citation type="submission" date="2023-03" db="EMBL/GenBank/DDBJ databases">
        <title>Massive genome expansion in bonnet fungi (Mycena s.s.) driven by repeated elements and novel gene families across ecological guilds.</title>
        <authorList>
            <consortium name="Lawrence Berkeley National Laboratory"/>
            <person name="Harder C.B."/>
            <person name="Miyauchi S."/>
            <person name="Viragh M."/>
            <person name="Kuo A."/>
            <person name="Thoen E."/>
            <person name="Andreopoulos B."/>
            <person name="Lu D."/>
            <person name="Skrede I."/>
            <person name="Drula E."/>
            <person name="Henrissat B."/>
            <person name="Morin E."/>
            <person name="Kohler A."/>
            <person name="Barry K."/>
            <person name="LaButti K."/>
            <person name="Morin E."/>
            <person name="Salamov A."/>
            <person name="Lipzen A."/>
            <person name="Mereny Z."/>
            <person name="Hegedus B."/>
            <person name="Baldrian P."/>
            <person name="Stursova M."/>
            <person name="Weitz H."/>
            <person name="Taylor A."/>
            <person name="Grigoriev I.V."/>
            <person name="Nagy L.G."/>
            <person name="Martin F."/>
            <person name="Kauserud H."/>
        </authorList>
    </citation>
    <scope>NUCLEOTIDE SEQUENCE</scope>
    <source>
        <strain evidence="1">9284</strain>
    </source>
</reference>
<sequence length="225" mass="24747">MKLLKTLSSSCADRSHNLGAHPATVIRELKLWFSFTTIGDLDEYIEAVSGLDGLLEAALLSTAKHSPDGVSRLRGLHLSSDTTIPIVFSALSLRPQFGHLEELDINSFSLEHMVFTFLEIPKLKSLAFAMSSQTYRRSSEGRGHHLVKTFVQSLDITPSASPGLTVLHIDLTWTGDRLLDVQSAVNSLRLPRLQSARIRVFVDLSEPDFGPFLEAHPALLDVSSS</sequence>
<evidence type="ECO:0000313" key="2">
    <source>
        <dbReference type="Proteomes" id="UP001221142"/>
    </source>
</evidence>
<dbReference type="EMBL" id="JARKIF010000010">
    <property type="protein sequence ID" value="KAJ7628807.1"/>
    <property type="molecule type" value="Genomic_DNA"/>
</dbReference>
<dbReference type="AlphaFoldDB" id="A0AAD7FK67"/>